<evidence type="ECO:0000313" key="2">
    <source>
        <dbReference type="EnsemblPlants" id="OPUNC11G04600.1"/>
    </source>
</evidence>
<dbReference type="AlphaFoldDB" id="A0A0E0MD38"/>
<dbReference type="EnsemblPlants" id="OPUNC11G04600.1">
    <property type="protein sequence ID" value="OPUNC11G04600.1"/>
    <property type="gene ID" value="OPUNC11G04600"/>
</dbReference>
<reference evidence="2" key="2">
    <citation type="submission" date="2018-05" db="EMBL/GenBank/DDBJ databases">
        <title>OpunRS2 (Oryza punctata Reference Sequence Version 2).</title>
        <authorList>
            <person name="Zhang J."/>
            <person name="Kudrna D."/>
            <person name="Lee S."/>
            <person name="Talag J."/>
            <person name="Welchert J."/>
            <person name="Wing R.A."/>
        </authorList>
    </citation>
    <scope>NUCLEOTIDE SEQUENCE [LARGE SCALE GENOMIC DNA]</scope>
</reference>
<accession>A0A0E0MD38</accession>
<protein>
    <submittedName>
        <fullName evidence="2">Uncharacterized protein</fullName>
    </submittedName>
</protein>
<reference evidence="2" key="1">
    <citation type="submission" date="2015-04" db="UniProtKB">
        <authorList>
            <consortium name="EnsemblPlants"/>
        </authorList>
    </citation>
    <scope>IDENTIFICATION</scope>
</reference>
<name>A0A0E0MD38_ORYPU</name>
<sequence>MKMVDEQPEAFLHLIILSPSSESHGGGGCLPPMPVRAWQQQSPFLPFMCRSWHSSDVGGGEALGTTAAAAVEAIVEDATAVEALARGRTLGRGMERRATSKEYASAVRSSHAHTKEGGEPQPSSGQPCRGFFLRRRIDEQRLVHFCPRMVARKWLNGPSSL</sequence>
<feature type="region of interest" description="Disordered" evidence="1">
    <location>
        <begin position="105"/>
        <end position="128"/>
    </location>
</feature>
<keyword evidence="3" id="KW-1185">Reference proteome</keyword>
<evidence type="ECO:0000313" key="3">
    <source>
        <dbReference type="Proteomes" id="UP000026962"/>
    </source>
</evidence>
<dbReference type="Gramene" id="OPUNC11G04600.1">
    <property type="protein sequence ID" value="OPUNC11G04600.1"/>
    <property type="gene ID" value="OPUNC11G04600"/>
</dbReference>
<dbReference type="HOGENOM" id="CLU_1646438_0_0_1"/>
<proteinExistence type="predicted"/>
<organism evidence="2">
    <name type="scientific">Oryza punctata</name>
    <name type="common">Red rice</name>
    <dbReference type="NCBI Taxonomy" id="4537"/>
    <lineage>
        <taxon>Eukaryota</taxon>
        <taxon>Viridiplantae</taxon>
        <taxon>Streptophyta</taxon>
        <taxon>Embryophyta</taxon>
        <taxon>Tracheophyta</taxon>
        <taxon>Spermatophyta</taxon>
        <taxon>Magnoliopsida</taxon>
        <taxon>Liliopsida</taxon>
        <taxon>Poales</taxon>
        <taxon>Poaceae</taxon>
        <taxon>BOP clade</taxon>
        <taxon>Oryzoideae</taxon>
        <taxon>Oryzeae</taxon>
        <taxon>Oryzinae</taxon>
        <taxon>Oryza</taxon>
    </lineage>
</organism>
<dbReference type="Proteomes" id="UP000026962">
    <property type="component" value="Chromosome 11"/>
</dbReference>
<evidence type="ECO:0000256" key="1">
    <source>
        <dbReference type="SAM" id="MobiDB-lite"/>
    </source>
</evidence>